<feature type="compositionally biased region" description="Polar residues" evidence="2">
    <location>
        <begin position="72"/>
        <end position="83"/>
    </location>
</feature>
<feature type="signal peptide" evidence="3">
    <location>
        <begin position="1"/>
        <end position="19"/>
    </location>
</feature>
<feature type="domain" description="Thioredoxin" evidence="4">
    <location>
        <begin position="141"/>
        <end position="264"/>
    </location>
</feature>
<evidence type="ECO:0000256" key="1">
    <source>
        <dbReference type="ARBA" id="ARBA00023157"/>
    </source>
</evidence>
<dbReference type="PANTHER" id="PTHR45663:SF11">
    <property type="entry name" value="GEO12009P1"/>
    <property type="match status" value="1"/>
</dbReference>
<evidence type="ECO:0000256" key="3">
    <source>
        <dbReference type="SAM" id="SignalP"/>
    </source>
</evidence>
<evidence type="ECO:0000259" key="4">
    <source>
        <dbReference type="PROSITE" id="PS51352"/>
    </source>
</evidence>
<dbReference type="CDD" id="cd02947">
    <property type="entry name" value="TRX_family"/>
    <property type="match status" value="1"/>
</dbReference>
<feature type="region of interest" description="Disordered" evidence="2">
    <location>
        <begin position="55"/>
        <end position="92"/>
    </location>
</feature>
<accession>A0A9K3LIQ0</accession>
<organism evidence="5 6">
    <name type="scientific">Nitzschia inconspicua</name>
    <dbReference type="NCBI Taxonomy" id="303405"/>
    <lineage>
        <taxon>Eukaryota</taxon>
        <taxon>Sar</taxon>
        <taxon>Stramenopiles</taxon>
        <taxon>Ochrophyta</taxon>
        <taxon>Bacillariophyta</taxon>
        <taxon>Bacillariophyceae</taxon>
        <taxon>Bacillariophycidae</taxon>
        <taxon>Bacillariales</taxon>
        <taxon>Bacillariaceae</taxon>
        <taxon>Nitzschia</taxon>
    </lineage>
</organism>
<name>A0A9K3LIQ0_9STRA</name>
<keyword evidence="3" id="KW-0732">Signal</keyword>
<protein>
    <submittedName>
        <fullName evidence="5">Thioredoxin</fullName>
    </submittedName>
</protein>
<sequence length="264" mass="28977">MKTSTALLTLFSSAAVVASFAPTAIGSRRRSLVSNHHPLSSSVLSEDIAILNRRELQDEREKTKKNTGGVDASSNHATNVYTPSSSVSTSTVTSTTSTTTAAEKLAELWAMDIKHLKLQCSRRNIRYCNFVEKEDFVQAVWMDMQEALSFSVTGTLRPGMVAEVTGEQLDQEMTSNESLILVDVYATWCGPCRIVVPQLEGAAKQLGNKARVVKLDTDKNAAWAGRYQVQGLPTMLLIKDGRVVDRLEGAHMTDGIMAFVRRHL</sequence>
<feature type="compositionally biased region" description="Basic and acidic residues" evidence="2">
    <location>
        <begin position="55"/>
        <end position="64"/>
    </location>
</feature>
<dbReference type="PROSITE" id="PS00194">
    <property type="entry name" value="THIOREDOXIN_1"/>
    <property type="match status" value="1"/>
</dbReference>
<dbReference type="InterPro" id="IPR013766">
    <property type="entry name" value="Thioredoxin_domain"/>
</dbReference>
<proteinExistence type="predicted"/>
<dbReference type="PROSITE" id="PS51352">
    <property type="entry name" value="THIOREDOXIN_2"/>
    <property type="match status" value="1"/>
</dbReference>
<dbReference type="PANTHER" id="PTHR45663">
    <property type="entry name" value="GEO12009P1"/>
    <property type="match status" value="1"/>
</dbReference>
<dbReference type="AlphaFoldDB" id="A0A9K3LIQ0"/>
<keyword evidence="1" id="KW-1015">Disulfide bond</keyword>
<evidence type="ECO:0000256" key="2">
    <source>
        <dbReference type="SAM" id="MobiDB-lite"/>
    </source>
</evidence>
<dbReference type="EMBL" id="JAGRRH010000013">
    <property type="protein sequence ID" value="KAG7361666.1"/>
    <property type="molecule type" value="Genomic_DNA"/>
</dbReference>
<dbReference type="InterPro" id="IPR017937">
    <property type="entry name" value="Thioredoxin_CS"/>
</dbReference>
<comment type="caution">
    <text evidence="5">The sequence shown here is derived from an EMBL/GenBank/DDBJ whole genome shotgun (WGS) entry which is preliminary data.</text>
</comment>
<gene>
    <name evidence="5" type="ORF">IV203_036767</name>
</gene>
<keyword evidence="6" id="KW-1185">Reference proteome</keyword>
<reference evidence="5" key="2">
    <citation type="submission" date="2021-04" db="EMBL/GenBank/DDBJ databases">
        <authorList>
            <person name="Podell S."/>
        </authorList>
    </citation>
    <scope>NUCLEOTIDE SEQUENCE</scope>
    <source>
        <strain evidence="5">Hildebrandi</strain>
    </source>
</reference>
<evidence type="ECO:0000313" key="5">
    <source>
        <dbReference type="EMBL" id="KAG7361666.1"/>
    </source>
</evidence>
<dbReference type="OrthoDB" id="2121326at2759"/>
<dbReference type="GO" id="GO:0005737">
    <property type="term" value="C:cytoplasm"/>
    <property type="evidence" value="ECO:0007669"/>
    <property type="project" value="TreeGrafter"/>
</dbReference>
<feature type="chain" id="PRO_5039949400" evidence="3">
    <location>
        <begin position="20"/>
        <end position="264"/>
    </location>
</feature>
<reference evidence="5" key="1">
    <citation type="journal article" date="2021" name="Sci. Rep.">
        <title>Diploid genomic architecture of Nitzschia inconspicua, an elite biomass production diatom.</title>
        <authorList>
            <person name="Oliver A."/>
            <person name="Podell S."/>
            <person name="Pinowska A."/>
            <person name="Traller J.C."/>
            <person name="Smith S.R."/>
            <person name="McClure R."/>
            <person name="Beliaev A."/>
            <person name="Bohutskyi P."/>
            <person name="Hill E.A."/>
            <person name="Rabines A."/>
            <person name="Zheng H."/>
            <person name="Allen L.Z."/>
            <person name="Kuo A."/>
            <person name="Grigoriev I.V."/>
            <person name="Allen A.E."/>
            <person name="Hazlebeck D."/>
            <person name="Allen E.E."/>
        </authorList>
    </citation>
    <scope>NUCLEOTIDE SEQUENCE</scope>
    <source>
        <strain evidence="5">Hildebrandi</strain>
    </source>
</reference>
<dbReference type="Pfam" id="PF00085">
    <property type="entry name" value="Thioredoxin"/>
    <property type="match status" value="1"/>
</dbReference>
<dbReference type="Proteomes" id="UP000693970">
    <property type="component" value="Unassembled WGS sequence"/>
</dbReference>
<dbReference type="GO" id="GO:0015035">
    <property type="term" value="F:protein-disulfide reductase activity"/>
    <property type="evidence" value="ECO:0007669"/>
    <property type="project" value="TreeGrafter"/>
</dbReference>
<evidence type="ECO:0000313" key="6">
    <source>
        <dbReference type="Proteomes" id="UP000693970"/>
    </source>
</evidence>